<feature type="transmembrane region" description="Helical" evidence="1">
    <location>
        <begin position="21"/>
        <end position="42"/>
    </location>
</feature>
<evidence type="ECO:0000256" key="1">
    <source>
        <dbReference type="SAM" id="Phobius"/>
    </source>
</evidence>
<protein>
    <submittedName>
        <fullName evidence="2">Uncharacterized protein</fullName>
    </submittedName>
</protein>
<keyword evidence="1" id="KW-0812">Transmembrane</keyword>
<sequence>MTMRKDVGWFRRYSAGELGLMGLEFGTSAAAVGGGMLLALRPDGAFLHADPSVLRRTPFRNWRLPGLLLAAGCGGGYLAAGLLHLRRHRAARLVSLAAGVSLIGLEAWEIVVVEYQPLEVMFAAVGAAVVVLALRLPPEASAAAVPWVAPASHLGRGQPRHRADVTS</sequence>
<gene>
    <name evidence="2" type="ORF">N2K95_07040</name>
</gene>
<accession>A0ABY5YVU9</accession>
<dbReference type="Proteomes" id="UP001059859">
    <property type="component" value="Chromosome"/>
</dbReference>
<name>A0ABY5YVU9_9MICC</name>
<proteinExistence type="predicted"/>
<organism evidence="2 3">
    <name type="scientific">Arthrobacter zhaoxinii</name>
    <dbReference type="NCBI Taxonomy" id="2964616"/>
    <lineage>
        <taxon>Bacteria</taxon>
        <taxon>Bacillati</taxon>
        <taxon>Actinomycetota</taxon>
        <taxon>Actinomycetes</taxon>
        <taxon>Micrococcales</taxon>
        <taxon>Micrococcaceae</taxon>
        <taxon>Arthrobacter</taxon>
    </lineage>
</organism>
<reference evidence="2" key="1">
    <citation type="submission" date="2022-09" db="EMBL/GenBank/DDBJ databases">
        <title>Novel species in genus Arthrobacter.</title>
        <authorList>
            <person name="Liu Y."/>
        </authorList>
    </citation>
    <scope>NUCLEOTIDE SEQUENCE</scope>
    <source>
        <strain evidence="2">Zg-Y815</strain>
    </source>
</reference>
<keyword evidence="1" id="KW-1133">Transmembrane helix</keyword>
<evidence type="ECO:0000313" key="2">
    <source>
        <dbReference type="EMBL" id="UWX98399.1"/>
    </source>
</evidence>
<keyword evidence="1" id="KW-0472">Membrane</keyword>
<dbReference type="EMBL" id="CP104275">
    <property type="protein sequence ID" value="UWX98399.1"/>
    <property type="molecule type" value="Genomic_DNA"/>
</dbReference>
<evidence type="ECO:0000313" key="3">
    <source>
        <dbReference type="Proteomes" id="UP001059859"/>
    </source>
</evidence>
<keyword evidence="3" id="KW-1185">Reference proteome</keyword>
<dbReference type="RefSeq" id="WP_260653486.1">
    <property type="nucleotide sequence ID" value="NZ_CP104275.1"/>
</dbReference>
<feature type="transmembrane region" description="Helical" evidence="1">
    <location>
        <begin position="62"/>
        <end position="83"/>
    </location>
</feature>